<proteinExistence type="predicted"/>
<feature type="compositionally biased region" description="Polar residues" evidence="6">
    <location>
        <begin position="311"/>
        <end position="320"/>
    </location>
</feature>
<feature type="region of interest" description="Disordered" evidence="6">
    <location>
        <begin position="367"/>
        <end position="397"/>
    </location>
</feature>
<dbReference type="InterPro" id="IPR013083">
    <property type="entry name" value="Znf_RING/FYVE/PHD"/>
</dbReference>
<dbReference type="Proteomes" id="UP000799436">
    <property type="component" value="Unassembled WGS sequence"/>
</dbReference>
<evidence type="ECO:0000256" key="1">
    <source>
        <dbReference type="ARBA" id="ARBA00004123"/>
    </source>
</evidence>
<dbReference type="GO" id="GO:0005694">
    <property type="term" value="C:chromosome"/>
    <property type="evidence" value="ECO:0007669"/>
    <property type="project" value="UniProtKB-SubCell"/>
</dbReference>
<gene>
    <name evidence="8" type="ORF">EJ03DRAFT_335497</name>
</gene>
<evidence type="ECO:0000313" key="8">
    <source>
        <dbReference type="EMBL" id="KAF2770537.1"/>
    </source>
</evidence>
<sequence length="551" mass="61649">MATKQIQKSTTKTAIDQKQSLEVVQTMLHGALSSLSYLRDFFDEAVFDEQVYEMSDKLHPYEDCAAAKLTKDISSARKLSTKMKVLRRGRSRRVEVFLDWLEMGVFPALKAGHLQALEVYVHPDRKDRQKVLETYTFTIKYQTDEDARHLAGLQLDGPGSALKVPNALGWQAGTGEKMLFAAAPGWDKHIKDLKNLGSVFHPSTLAITSLAPAEAQALPEPPQYPQKLQYKEYSRDNAMNAIRSLAQAVELPGAHDGISETVTPSTIVKQTRKPNMSGTPLLATQLLDSMNTQSSNVHGMKQAFDHMMHPETNTQGDTQMQPPPAPYTETTVSPGRTTVSPAKSLDSNAMASGVKAVLLTPEAKRLERAKSRLSKTGRQSAKDGGWTRKKGQKDEPVNCRCGHHKEENDMVCCTYCDTWQHLPCYGYTGRDDPRIPKDHVCYQCLLGDEEQPLLENLKELAMRRRGMDFALMHGVKSSKQFAKDMGLEIWQATPVYQHLKNMKYIVEASGSHKPGYSQTGKPLYVAARSGEEHEDMMQKLFDPTLHIEHHV</sequence>
<dbReference type="SUPFAM" id="SSF57903">
    <property type="entry name" value="FYVE/PHD zinc finger"/>
    <property type="match status" value="1"/>
</dbReference>
<evidence type="ECO:0000256" key="2">
    <source>
        <dbReference type="ARBA" id="ARBA00004286"/>
    </source>
</evidence>
<evidence type="ECO:0000313" key="9">
    <source>
        <dbReference type="Proteomes" id="UP000799436"/>
    </source>
</evidence>
<feature type="compositionally biased region" description="Polar residues" evidence="6">
    <location>
        <begin position="328"/>
        <end position="347"/>
    </location>
</feature>
<dbReference type="InterPro" id="IPR051294">
    <property type="entry name" value="HORMA_MeioticProgression"/>
</dbReference>
<dbReference type="InterPro" id="IPR036570">
    <property type="entry name" value="HORMA_dom_sf"/>
</dbReference>
<keyword evidence="5" id="KW-0469">Meiosis</keyword>
<dbReference type="AlphaFoldDB" id="A0A6G1LCC4"/>
<name>A0A6G1LCC4_9PEZI</name>
<keyword evidence="9" id="KW-1185">Reference proteome</keyword>
<comment type="subcellular location">
    <subcellularLocation>
        <location evidence="2">Chromosome</location>
    </subcellularLocation>
    <subcellularLocation>
        <location evidence="1">Nucleus</location>
    </subcellularLocation>
</comment>
<dbReference type="PANTHER" id="PTHR48225:SF7">
    <property type="entry name" value="MEIOSIS-SPECIFIC PROTEIN HOP1"/>
    <property type="match status" value="1"/>
</dbReference>
<organism evidence="8 9">
    <name type="scientific">Teratosphaeria nubilosa</name>
    <dbReference type="NCBI Taxonomy" id="161662"/>
    <lineage>
        <taxon>Eukaryota</taxon>
        <taxon>Fungi</taxon>
        <taxon>Dikarya</taxon>
        <taxon>Ascomycota</taxon>
        <taxon>Pezizomycotina</taxon>
        <taxon>Dothideomycetes</taxon>
        <taxon>Dothideomycetidae</taxon>
        <taxon>Mycosphaerellales</taxon>
        <taxon>Teratosphaeriaceae</taxon>
        <taxon>Teratosphaeria</taxon>
    </lineage>
</organism>
<evidence type="ECO:0000256" key="3">
    <source>
        <dbReference type="ARBA" id="ARBA00022454"/>
    </source>
</evidence>
<evidence type="ECO:0000256" key="5">
    <source>
        <dbReference type="ARBA" id="ARBA00023254"/>
    </source>
</evidence>
<evidence type="ECO:0000259" key="7">
    <source>
        <dbReference type="Pfam" id="PF02301"/>
    </source>
</evidence>
<dbReference type="GO" id="GO:0007130">
    <property type="term" value="P:synaptonemal complex assembly"/>
    <property type="evidence" value="ECO:0007669"/>
    <property type="project" value="TreeGrafter"/>
</dbReference>
<dbReference type="Gene3D" id="3.30.900.10">
    <property type="entry name" value="HORMA domain"/>
    <property type="match status" value="1"/>
</dbReference>
<feature type="region of interest" description="Disordered" evidence="6">
    <location>
        <begin position="309"/>
        <end position="347"/>
    </location>
</feature>
<keyword evidence="4" id="KW-0539">Nucleus</keyword>
<dbReference type="Gene3D" id="3.30.40.10">
    <property type="entry name" value="Zinc/RING finger domain, C3HC4 (zinc finger)"/>
    <property type="match status" value="1"/>
</dbReference>
<accession>A0A6G1LCC4</accession>
<dbReference type="PANTHER" id="PTHR48225">
    <property type="entry name" value="HORMA DOMAIN-CONTAINING PROTEIN 1"/>
    <property type="match status" value="1"/>
</dbReference>
<dbReference type="Pfam" id="PF02301">
    <property type="entry name" value="HORMA"/>
    <property type="match status" value="1"/>
</dbReference>
<keyword evidence="3" id="KW-0158">Chromosome</keyword>
<dbReference type="EMBL" id="ML995825">
    <property type="protein sequence ID" value="KAF2770537.1"/>
    <property type="molecule type" value="Genomic_DNA"/>
</dbReference>
<evidence type="ECO:0000256" key="6">
    <source>
        <dbReference type="SAM" id="MobiDB-lite"/>
    </source>
</evidence>
<dbReference type="InterPro" id="IPR003511">
    <property type="entry name" value="HORMA_dom"/>
</dbReference>
<protein>
    <recommendedName>
        <fullName evidence="7">HORMA domain-containing protein</fullName>
    </recommendedName>
</protein>
<feature type="domain" description="HORMA" evidence="7">
    <location>
        <begin position="20"/>
        <end position="147"/>
    </location>
</feature>
<reference evidence="8" key="1">
    <citation type="journal article" date="2020" name="Stud. Mycol.">
        <title>101 Dothideomycetes genomes: a test case for predicting lifestyles and emergence of pathogens.</title>
        <authorList>
            <person name="Haridas S."/>
            <person name="Albert R."/>
            <person name="Binder M."/>
            <person name="Bloem J."/>
            <person name="Labutti K."/>
            <person name="Salamov A."/>
            <person name="Andreopoulos B."/>
            <person name="Baker S."/>
            <person name="Barry K."/>
            <person name="Bills G."/>
            <person name="Bluhm B."/>
            <person name="Cannon C."/>
            <person name="Castanera R."/>
            <person name="Culley D."/>
            <person name="Daum C."/>
            <person name="Ezra D."/>
            <person name="Gonzalez J."/>
            <person name="Henrissat B."/>
            <person name="Kuo A."/>
            <person name="Liang C."/>
            <person name="Lipzen A."/>
            <person name="Lutzoni F."/>
            <person name="Magnuson J."/>
            <person name="Mondo S."/>
            <person name="Nolan M."/>
            <person name="Ohm R."/>
            <person name="Pangilinan J."/>
            <person name="Park H.-J."/>
            <person name="Ramirez L."/>
            <person name="Alfaro M."/>
            <person name="Sun H."/>
            <person name="Tritt A."/>
            <person name="Yoshinaga Y."/>
            <person name="Zwiers L.-H."/>
            <person name="Turgeon B."/>
            <person name="Goodwin S."/>
            <person name="Spatafora J."/>
            <person name="Crous P."/>
            <person name="Grigoriev I."/>
        </authorList>
    </citation>
    <scope>NUCLEOTIDE SEQUENCE</scope>
    <source>
        <strain evidence="8">CBS 116005</strain>
    </source>
</reference>
<dbReference type="SUPFAM" id="SSF56019">
    <property type="entry name" value="The spindle assembly checkpoint protein mad2"/>
    <property type="match status" value="1"/>
</dbReference>
<evidence type="ECO:0000256" key="4">
    <source>
        <dbReference type="ARBA" id="ARBA00023242"/>
    </source>
</evidence>
<dbReference type="GO" id="GO:0005634">
    <property type="term" value="C:nucleus"/>
    <property type="evidence" value="ECO:0007669"/>
    <property type="project" value="UniProtKB-SubCell"/>
</dbReference>
<dbReference type="GO" id="GO:0051598">
    <property type="term" value="P:meiotic recombination checkpoint signaling"/>
    <property type="evidence" value="ECO:0007669"/>
    <property type="project" value="TreeGrafter"/>
</dbReference>
<dbReference type="OrthoDB" id="1928087at2759"/>
<dbReference type="InterPro" id="IPR011011">
    <property type="entry name" value="Znf_FYVE_PHD"/>
</dbReference>